<accession>A0A6L3ZER8</accession>
<gene>
    <name evidence="2" type="ORF">F8C82_09765</name>
</gene>
<sequence length="313" mass="36284">METQMTVKRLFIIGAAKCGTTTVDQMLRSHPEIYMSPIKEPNYFSTDIRVEDFNTFYRENNTRDLEEYFSQRPLTPVHLDFVRNPHQYDALFEEAPKSVRFLGESSTSYLYSEVAAEKVKTAYPDASIIVCVRNPVDRLKSHLKMALQGGFIKAATDAEIEADHGRKVKGWGVSELFLELGKYGEQLERWYANFPRHQIHIIQFEDLVEDQQKVWNELCSFLNVSIFALESKVHENSGGIPKFPRLNAALRSSGLVRGTMRLLPEKMKNRLKSNLTDHQASIQIDEDRWREYYLNDIQRLEGLSGLSLDRWKK</sequence>
<dbReference type="PANTHER" id="PTHR10605">
    <property type="entry name" value="HEPARAN SULFATE SULFOTRANSFERASE"/>
    <property type="match status" value="1"/>
</dbReference>
<dbReference type="InterPro" id="IPR027417">
    <property type="entry name" value="P-loop_NTPase"/>
</dbReference>
<dbReference type="Proteomes" id="UP000484164">
    <property type="component" value="Unassembled WGS sequence"/>
</dbReference>
<name>A0A6L3ZER8_9FLAO</name>
<reference evidence="2 3" key="1">
    <citation type="submission" date="2019-10" db="EMBL/GenBank/DDBJ databases">
        <title>Genome sequence of Phaeocystidibacter marisrubri JCM30614 (type strain).</title>
        <authorList>
            <person name="Bowman J.P."/>
        </authorList>
    </citation>
    <scope>NUCLEOTIDE SEQUENCE [LARGE SCALE GENOMIC DNA]</scope>
    <source>
        <strain evidence="2 3">JCM 30614</strain>
    </source>
</reference>
<keyword evidence="1 2" id="KW-0808">Transferase</keyword>
<dbReference type="OrthoDB" id="981508at2"/>
<dbReference type="InterPro" id="IPR037359">
    <property type="entry name" value="NST/OST"/>
</dbReference>
<protein>
    <submittedName>
        <fullName evidence="2">Sulfotransferase</fullName>
    </submittedName>
</protein>
<dbReference type="Pfam" id="PF13469">
    <property type="entry name" value="Sulfotransfer_3"/>
    <property type="match status" value="1"/>
</dbReference>
<evidence type="ECO:0000313" key="3">
    <source>
        <dbReference type="Proteomes" id="UP000484164"/>
    </source>
</evidence>
<dbReference type="EMBL" id="WBVQ01000002">
    <property type="protein sequence ID" value="KAB2815974.1"/>
    <property type="molecule type" value="Genomic_DNA"/>
</dbReference>
<evidence type="ECO:0000313" key="2">
    <source>
        <dbReference type="EMBL" id="KAB2815974.1"/>
    </source>
</evidence>
<keyword evidence="3" id="KW-1185">Reference proteome</keyword>
<dbReference type="Gene3D" id="3.40.50.300">
    <property type="entry name" value="P-loop containing nucleotide triphosphate hydrolases"/>
    <property type="match status" value="1"/>
</dbReference>
<dbReference type="PANTHER" id="PTHR10605:SF56">
    <property type="entry name" value="BIFUNCTIONAL HEPARAN SULFATE N-DEACETYLASE_N-SULFOTRANSFERASE"/>
    <property type="match status" value="1"/>
</dbReference>
<evidence type="ECO:0000256" key="1">
    <source>
        <dbReference type="ARBA" id="ARBA00022679"/>
    </source>
</evidence>
<proteinExistence type="predicted"/>
<dbReference type="SUPFAM" id="SSF52540">
    <property type="entry name" value="P-loop containing nucleoside triphosphate hydrolases"/>
    <property type="match status" value="1"/>
</dbReference>
<comment type="caution">
    <text evidence="2">The sequence shown here is derived from an EMBL/GenBank/DDBJ whole genome shotgun (WGS) entry which is preliminary data.</text>
</comment>
<organism evidence="2 3">
    <name type="scientific">Phaeocystidibacter marisrubri</name>
    <dbReference type="NCBI Taxonomy" id="1577780"/>
    <lineage>
        <taxon>Bacteria</taxon>
        <taxon>Pseudomonadati</taxon>
        <taxon>Bacteroidota</taxon>
        <taxon>Flavobacteriia</taxon>
        <taxon>Flavobacteriales</taxon>
        <taxon>Phaeocystidibacteraceae</taxon>
        <taxon>Phaeocystidibacter</taxon>
    </lineage>
</organism>
<dbReference type="AlphaFoldDB" id="A0A6L3ZER8"/>
<dbReference type="GO" id="GO:0008146">
    <property type="term" value="F:sulfotransferase activity"/>
    <property type="evidence" value="ECO:0007669"/>
    <property type="project" value="InterPro"/>
</dbReference>